<dbReference type="EMBL" id="JAAXOX010000001">
    <property type="protein sequence ID" value="NKY21194.1"/>
    <property type="molecule type" value="Genomic_DNA"/>
</dbReference>
<dbReference type="NCBIfam" id="TIGR00107">
    <property type="entry name" value="deoD"/>
    <property type="match status" value="1"/>
</dbReference>
<keyword evidence="5 8" id="KW-0808">Transferase</keyword>
<dbReference type="InterPro" id="IPR000845">
    <property type="entry name" value="Nucleoside_phosphorylase_d"/>
</dbReference>
<dbReference type="GO" id="GO:0004850">
    <property type="term" value="F:uridine phosphorylase activity"/>
    <property type="evidence" value="ECO:0007669"/>
    <property type="project" value="UniProtKB-EC"/>
</dbReference>
<dbReference type="PANTHER" id="PTHR43691">
    <property type="entry name" value="URIDINE PHOSPHORYLASE"/>
    <property type="match status" value="1"/>
</dbReference>
<evidence type="ECO:0000256" key="5">
    <source>
        <dbReference type="ARBA" id="ARBA00022679"/>
    </source>
</evidence>
<evidence type="ECO:0000256" key="4">
    <source>
        <dbReference type="ARBA" id="ARBA00022676"/>
    </source>
</evidence>
<dbReference type="SUPFAM" id="SSF53167">
    <property type="entry name" value="Purine and uridine phosphorylases"/>
    <property type="match status" value="1"/>
</dbReference>
<dbReference type="GO" id="GO:0004731">
    <property type="term" value="F:purine-nucleoside phosphorylase activity"/>
    <property type="evidence" value="ECO:0007669"/>
    <property type="project" value="InterPro"/>
</dbReference>
<accession>A0A7X6KS29</accession>
<comment type="similarity">
    <text evidence="1">Belongs to the PNP/UDP phosphorylase family.</text>
</comment>
<dbReference type="GO" id="GO:0005829">
    <property type="term" value="C:cytosol"/>
    <property type="evidence" value="ECO:0007669"/>
    <property type="project" value="TreeGrafter"/>
</dbReference>
<proteinExistence type="inferred from homology"/>
<evidence type="ECO:0000259" key="7">
    <source>
        <dbReference type="Pfam" id="PF01048"/>
    </source>
</evidence>
<evidence type="ECO:0000313" key="9">
    <source>
        <dbReference type="Proteomes" id="UP000581206"/>
    </source>
</evidence>
<dbReference type="EC" id="2.4.2.3" evidence="2"/>
<reference evidence="8 9" key="1">
    <citation type="submission" date="2020-04" db="EMBL/GenBank/DDBJ databases">
        <title>MicrobeNet Type strains.</title>
        <authorList>
            <person name="Nicholson A.C."/>
        </authorList>
    </citation>
    <scope>NUCLEOTIDE SEQUENCE [LARGE SCALE GENOMIC DNA]</scope>
    <source>
        <strain evidence="8 9">ATCC BAA-788</strain>
    </source>
</reference>
<evidence type="ECO:0000256" key="2">
    <source>
        <dbReference type="ARBA" id="ARBA00011888"/>
    </source>
</evidence>
<sequence>MATPHIAAENGDFAPDVLMPGDPRRAKRIAETVLEDARLVTEVRGMLGYTGTYQGRPVSVMGSGMGIPSISIYATELFRFFGVERIIRIGTVGGMAPHLNVGDVVIGTAAHTDSDVLRRLVPGAYYSATPDFGLATAAYAAAQGLTDGAGGAVYAGALFSSDSFYNNEPEMRAGLVEHGTLAVEMEAAGLYAVADREHKKALAICSVSDLLFRAEELSAAERERLFDRAVQLGLAAFAQA</sequence>
<evidence type="ECO:0000256" key="3">
    <source>
        <dbReference type="ARBA" id="ARBA00021980"/>
    </source>
</evidence>
<dbReference type="Pfam" id="PF01048">
    <property type="entry name" value="PNP_UDP_1"/>
    <property type="match status" value="1"/>
</dbReference>
<dbReference type="PANTHER" id="PTHR43691:SF11">
    <property type="entry name" value="FI09636P-RELATED"/>
    <property type="match status" value="1"/>
</dbReference>
<evidence type="ECO:0000256" key="6">
    <source>
        <dbReference type="ARBA" id="ARBA00048447"/>
    </source>
</evidence>
<dbReference type="GO" id="GO:0006152">
    <property type="term" value="P:purine nucleoside catabolic process"/>
    <property type="evidence" value="ECO:0007669"/>
    <property type="project" value="TreeGrafter"/>
</dbReference>
<protein>
    <recommendedName>
        <fullName evidence="3">Uridine phosphorylase</fullName>
        <ecNumber evidence="2">2.4.2.3</ecNumber>
    </recommendedName>
</protein>
<dbReference type="Proteomes" id="UP000581206">
    <property type="component" value="Unassembled WGS sequence"/>
</dbReference>
<name>A0A7X6KS29_9CELL</name>
<dbReference type="InterPro" id="IPR018016">
    <property type="entry name" value="Nucleoside_phosphorylase_CS"/>
</dbReference>
<dbReference type="InterPro" id="IPR035994">
    <property type="entry name" value="Nucleoside_phosphorylase_sf"/>
</dbReference>
<dbReference type="Gene3D" id="3.40.50.1580">
    <property type="entry name" value="Nucleoside phosphorylase domain"/>
    <property type="match status" value="1"/>
</dbReference>
<feature type="domain" description="Nucleoside phosphorylase" evidence="7">
    <location>
        <begin position="17"/>
        <end position="231"/>
    </location>
</feature>
<evidence type="ECO:0000256" key="1">
    <source>
        <dbReference type="ARBA" id="ARBA00010456"/>
    </source>
</evidence>
<dbReference type="NCBIfam" id="NF004489">
    <property type="entry name" value="PRK05819.1"/>
    <property type="match status" value="1"/>
</dbReference>
<comment type="caution">
    <text evidence="8">The sequence shown here is derived from an EMBL/GenBank/DDBJ whole genome shotgun (WGS) entry which is preliminary data.</text>
</comment>
<dbReference type="AlphaFoldDB" id="A0A7X6KS29"/>
<dbReference type="InterPro" id="IPR004402">
    <property type="entry name" value="DeoD-type"/>
</dbReference>
<organism evidence="8 9">
    <name type="scientific">Cellulomonas denverensis</name>
    <dbReference type="NCBI Taxonomy" id="264297"/>
    <lineage>
        <taxon>Bacteria</taxon>
        <taxon>Bacillati</taxon>
        <taxon>Actinomycetota</taxon>
        <taxon>Actinomycetes</taxon>
        <taxon>Micrococcales</taxon>
        <taxon>Cellulomonadaceae</taxon>
        <taxon>Cellulomonas</taxon>
    </lineage>
</organism>
<comment type="catalytic activity">
    <reaction evidence="6">
        <text>uridine + phosphate = alpha-D-ribose 1-phosphate + uracil</text>
        <dbReference type="Rhea" id="RHEA:24388"/>
        <dbReference type="ChEBI" id="CHEBI:16704"/>
        <dbReference type="ChEBI" id="CHEBI:17568"/>
        <dbReference type="ChEBI" id="CHEBI:43474"/>
        <dbReference type="ChEBI" id="CHEBI:57720"/>
        <dbReference type="EC" id="2.4.2.3"/>
    </reaction>
</comment>
<evidence type="ECO:0000313" key="8">
    <source>
        <dbReference type="EMBL" id="NKY21194.1"/>
    </source>
</evidence>
<keyword evidence="4 8" id="KW-0328">Glycosyltransferase</keyword>
<dbReference type="PROSITE" id="PS01232">
    <property type="entry name" value="PNP_UDP_1"/>
    <property type="match status" value="1"/>
</dbReference>
<gene>
    <name evidence="8" type="primary">deoD</name>
    <name evidence="8" type="ORF">HGA03_00760</name>
</gene>
<keyword evidence="9" id="KW-1185">Reference proteome</keyword>
<dbReference type="CDD" id="cd09006">
    <property type="entry name" value="PNP_EcPNPI-like"/>
    <property type="match status" value="1"/>
</dbReference>
<dbReference type="RefSeq" id="WP_168628315.1">
    <property type="nucleotide sequence ID" value="NZ_BONL01000003.1"/>
</dbReference>